<organism evidence="2 3">
    <name type="scientific">Fistulina hepatica ATCC 64428</name>
    <dbReference type="NCBI Taxonomy" id="1128425"/>
    <lineage>
        <taxon>Eukaryota</taxon>
        <taxon>Fungi</taxon>
        <taxon>Dikarya</taxon>
        <taxon>Basidiomycota</taxon>
        <taxon>Agaricomycotina</taxon>
        <taxon>Agaricomycetes</taxon>
        <taxon>Agaricomycetidae</taxon>
        <taxon>Agaricales</taxon>
        <taxon>Fistulinaceae</taxon>
        <taxon>Fistulina</taxon>
    </lineage>
</organism>
<feature type="compositionally biased region" description="Gly residues" evidence="1">
    <location>
        <begin position="528"/>
        <end position="543"/>
    </location>
</feature>
<keyword evidence="3" id="KW-1185">Reference proteome</keyword>
<sequence>MDNLDKPTSANAKAPEASSNKPGGKVLYLLAVVIPNVAFAVVHVCVSVTDKPAEVVPVVASTAVVASNPATAPQAVDRTYAAAAASAKAKGKERAKATPAGNANGPSKDIDVFMPGLSPALTRLADDEGRPESNRKRCRGDTQEHHAAGPSMGGDALPTQSAASGASMHNNAPQTGNGATNDGPPTGQAATGNPPPAPTHAQPPPAQVPPPQNPQQQAQQQAAGAFGQMAAAMANAQVGVTIGVFMPGSVPLVKLPSFIEVGLEDTTRAAWDAHPGPKAGISIFGGSRRTSAAQVYPRIAADLAARYNIPVDAITIAPPVPAAPGPQHSDPLKPCLIIDTALYPNAFPMLAAMTNHDGGLHNSPEVFYWVEQYHDPHVSSTFLAFIEGGYYRAGEGPVMLAAVKVAFWADPLLQQMVCTHRSNFLATIANDQAFEYFLTTLHVSPLAINTSGSIPTIAWRLYGRYPLMVCSLIDTLRGRIYQLTFRDGFHGASKPVHFGRRCNQCTSHDHPTGLCPFPRMPGWLVGGGNGGNGLMGGQGGPPHGGAPPERRGGPSQGRNTGGMPP</sequence>
<feature type="region of interest" description="Disordered" evidence="1">
    <location>
        <begin position="1"/>
        <end position="20"/>
    </location>
</feature>
<evidence type="ECO:0000256" key="1">
    <source>
        <dbReference type="SAM" id="MobiDB-lite"/>
    </source>
</evidence>
<feature type="region of interest" description="Disordered" evidence="1">
    <location>
        <begin position="89"/>
        <end position="224"/>
    </location>
</feature>
<feature type="compositionally biased region" description="Polar residues" evidence="1">
    <location>
        <begin position="158"/>
        <end position="180"/>
    </location>
</feature>
<dbReference type="EMBL" id="KN882013">
    <property type="protein sequence ID" value="KIY47088.1"/>
    <property type="molecule type" value="Genomic_DNA"/>
</dbReference>
<dbReference type="Proteomes" id="UP000054144">
    <property type="component" value="Unassembled WGS sequence"/>
</dbReference>
<feature type="region of interest" description="Disordered" evidence="1">
    <location>
        <begin position="528"/>
        <end position="565"/>
    </location>
</feature>
<accession>A0A0D7A8G3</accession>
<evidence type="ECO:0000313" key="3">
    <source>
        <dbReference type="Proteomes" id="UP000054144"/>
    </source>
</evidence>
<dbReference type="AlphaFoldDB" id="A0A0D7A8G3"/>
<dbReference type="OrthoDB" id="3011914at2759"/>
<reference evidence="2 3" key="1">
    <citation type="journal article" date="2015" name="Fungal Genet. Biol.">
        <title>Evolution of novel wood decay mechanisms in Agaricales revealed by the genome sequences of Fistulina hepatica and Cylindrobasidium torrendii.</title>
        <authorList>
            <person name="Floudas D."/>
            <person name="Held B.W."/>
            <person name="Riley R."/>
            <person name="Nagy L.G."/>
            <person name="Koehler G."/>
            <person name="Ransdell A.S."/>
            <person name="Younus H."/>
            <person name="Chow J."/>
            <person name="Chiniquy J."/>
            <person name="Lipzen A."/>
            <person name="Tritt A."/>
            <person name="Sun H."/>
            <person name="Haridas S."/>
            <person name="LaButti K."/>
            <person name="Ohm R.A."/>
            <person name="Kues U."/>
            <person name="Blanchette R.A."/>
            <person name="Grigoriev I.V."/>
            <person name="Minto R.E."/>
            <person name="Hibbett D.S."/>
        </authorList>
    </citation>
    <scope>NUCLEOTIDE SEQUENCE [LARGE SCALE GENOMIC DNA]</scope>
    <source>
        <strain evidence="2 3">ATCC 64428</strain>
    </source>
</reference>
<feature type="compositionally biased region" description="Basic and acidic residues" evidence="1">
    <location>
        <begin position="124"/>
        <end position="147"/>
    </location>
</feature>
<gene>
    <name evidence="2" type="ORF">FISHEDRAFT_75001</name>
</gene>
<feature type="compositionally biased region" description="Pro residues" evidence="1">
    <location>
        <begin position="193"/>
        <end position="213"/>
    </location>
</feature>
<name>A0A0D7A8G3_9AGAR</name>
<feature type="compositionally biased region" description="Low complexity" evidence="1">
    <location>
        <begin position="214"/>
        <end position="224"/>
    </location>
</feature>
<protein>
    <submittedName>
        <fullName evidence="2">Uncharacterized protein</fullName>
    </submittedName>
</protein>
<proteinExistence type="predicted"/>
<evidence type="ECO:0000313" key="2">
    <source>
        <dbReference type="EMBL" id="KIY47088.1"/>
    </source>
</evidence>